<evidence type="ECO:0000256" key="7">
    <source>
        <dbReference type="ARBA" id="ARBA00022967"/>
    </source>
</evidence>
<dbReference type="AlphaFoldDB" id="A0A1P8WA85"/>
<evidence type="ECO:0000256" key="2">
    <source>
        <dbReference type="ARBA" id="ARBA00022475"/>
    </source>
</evidence>
<dbReference type="EMBL" id="CP017641">
    <property type="protein sequence ID" value="APZ90973.1"/>
    <property type="molecule type" value="Genomic_DNA"/>
</dbReference>
<dbReference type="Gene3D" id="3.90.1440.10">
    <property type="entry name" value="SecA, preprotein cross-linking domain"/>
    <property type="match status" value="1"/>
</dbReference>
<keyword evidence="5 10" id="KW-0067">ATP-binding</keyword>
<dbReference type="Pfam" id="PF01043">
    <property type="entry name" value="SecA_PP_bind"/>
    <property type="match status" value="1"/>
</dbReference>
<dbReference type="GO" id="GO:0065002">
    <property type="term" value="P:intracellular protein transmembrane transport"/>
    <property type="evidence" value="ECO:0007669"/>
    <property type="project" value="UniProtKB-UniRule"/>
</dbReference>
<feature type="binding site" evidence="10">
    <location>
        <begin position="106"/>
        <end position="110"/>
    </location>
    <ligand>
        <name>ATP</name>
        <dbReference type="ChEBI" id="CHEBI:30616"/>
    </ligand>
</feature>
<dbReference type="GO" id="GO:0005886">
    <property type="term" value="C:plasma membrane"/>
    <property type="evidence" value="ECO:0007669"/>
    <property type="project" value="UniProtKB-SubCell"/>
</dbReference>
<dbReference type="InterPro" id="IPR044722">
    <property type="entry name" value="SecA_SF2_C"/>
</dbReference>
<dbReference type="SUPFAM" id="SSF52540">
    <property type="entry name" value="P-loop containing nucleoside triphosphate hydrolases"/>
    <property type="match status" value="2"/>
</dbReference>
<feature type="domain" description="Helicase C-terminal" evidence="13">
    <location>
        <begin position="440"/>
        <end position="602"/>
    </location>
</feature>
<dbReference type="Gene3D" id="3.40.50.300">
    <property type="entry name" value="P-loop containing nucleotide triphosphate hydrolases"/>
    <property type="match status" value="2"/>
</dbReference>
<evidence type="ECO:0000313" key="16">
    <source>
        <dbReference type="Proteomes" id="UP000187735"/>
    </source>
</evidence>
<comment type="similarity">
    <text evidence="10">Belongs to the SecA family.</text>
</comment>
<keyword evidence="16" id="KW-1185">Reference proteome</keyword>
<accession>A0A1P8WA85</accession>
<organism evidence="15 16">
    <name type="scientific">Fuerstiella marisgermanici</name>
    <dbReference type="NCBI Taxonomy" id="1891926"/>
    <lineage>
        <taxon>Bacteria</taxon>
        <taxon>Pseudomonadati</taxon>
        <taxon>Planctomycetota</taxon>
        <taxon>Planctomycetia</taxon>
        <taxon>Planctomycetales</taxon>
        <taxon>Planctomycetaceae</taxon>
        <taxon>Fuerstiella</taxon>
    </lineage>
</organism>
<dbReference type="RefSeq" id="WP_077022793.1">
    <property type="nucleotide sequence ID" value="NZ_CP017641.1"/>
</dbReference>
<dbReference type="PROSITE" id="PS51192">
    <property type="entry name" value="HELICASE_ATP_BIND_1"/>
    <property type="match status" value="1"/>
</dbReference>
<comment type="catalytic activity">
    <reaction evidence="10">
        <text>ATP + H2O + cellular proteinSide 1 = ADP + phosphate + cellular proteinSide 2.</text>
        <dbReference type="EC" id="7.4.2.8"/>
    </reaction>
</comment>
<evidence type="ECO:0000313" key="15">
    <source>
        <dbReference type="EMBL" id="APZ90973.1"/>
    </source>
</evidence>
<evidence type="ECO:0000256" key="6">
    <source>
        <dbReference type="ARBA" id="ARBA00022927"/>
    </source>
</evidence>
<evidence type="ECO:0000256" key="3">
    <source>
        <dbReference type="ARBA" id="ARBA00022490"/>
    </source>
</evidence>
<dbReference type="InterPro" id="IPR014001">
    <property type="entry name" value="Helicase_ATP-bd"/>
</dbReference>
<dbReference type="PANTHER" id="PTHR30612">
    <property type="entry name" value="SECA INNER MEMBRANE COMPONENT OF SEC PROTEIN SECRETION SYSTEM"/>
    <property type="match status" value="1"/>
</dbReference>
<comment type="function">
    <text evidence="10">Part of the Sec protein translocase complex. Interacts with the SecYEG preprotein conducting channel. Has a central role in coupling the hydrolysis of ATP to the transfer of proteins into and across the cell membrane, serving as an ATP-driven molecular motor driving the stepwise translocation of polypeptide chains across the membrane.</text>
</comment>
<dbReference type="GO" id="GO:0006605">
    <property type="term" value="P:protein targeting"/>
    <property type="evidence" value="ECO:0007669"/>
    <property type="project" value="UniProtKB-UniRule"/>
</dbReference>
<keyword evidence="7 10" id="KW-1278">Translocase</keyword>
<evidence type="ECO:0000256" key="5">
    <source>
        <dbReference type="ARBA" id="ARBA00022840"/>
    </source>
</evidence>
<evidence type="ECO:0000256" key="9">
    <source>
        <dbReference type="ARBA" id="ARBA00023136"/>
    </source>
</evidence>
<evidence type="ECO:0000256" key="10">
    <source>
        <dbReference type="HAMAP-Rule" id="MF_01382"/>
    </source>
</evidence>
<keyword evidence="9 10" id="KW-0472">Membrane</keyword>
<dbReference type="HAMAP" id="MF_01382">
    <property type="entry name" value="SecA"/>
    <property type="match status" value="1"/>
</dbReference>
<evidence type="ECO:0000256" key="4">
    <source>
        <dbReference type="ARBA" id="ARBA00022741"/>
    </source>
</evidence>
<dbReference type="InterPro" id="IPR011130">
    <property type="entry name" value="SecA_preprotein_X-link_dom"/>
</dbReference>
<evidence type="ECO:0000256" key="8">
    <source>
        <dbReference type="ARBA" id="ARBA00023010"/>
    </source>
</evidence>
<keyword evidence="2 10" id="KW-1003">Cell membrane</keyword>
<keyword evidence="8 10" id="KW-0811">Translocation</keyword>
<comment type="subcellular location">
    <subcellularLocation>
        <location evidence="10">Cell membrane</location>
        <topology evidence="10">Peripheral membrane protein</topology>
        <orientation evidence="10">Cytoplasmic side</orientation>
    </subcellularLocation>
    <subcellularLocation>
        <location evidence="10">Cytoplasm</location>
    </subcellularLocation>
    <text evidence="10">Distribution is 50-50.</text>
</comment>
<protein>
    <recommendedName>
        <fullName evidence="10">Protein translocase subunit SecA</fullName>
        <ecNumber evidence="10">7.4.2.8</ecNumber>
    </recommendedName>
</protein>
<dbReference type="InterPro" id="IPR014018">
    <property type="entry name" value="SecA_motor_DEAD"/>
</dbReference>
<feature type="domain" description="SecA family profile" evidence="14">
    <location>
        <begin position="2"/>
        <end position="596"/>
    </location>
</feature>
<dbReference type="Pfam" id="PF21090">
    <property type="entry name" value="P-loop_SecA"/>
    <property type="match status" value="1"/>
</dbReference>
<keyword evidence="4 10" id="KW-0547">Nucleotide-binding</keyword>
<dbReference type="Pfam" id="PF07517">
    <property type="entry name" value="SecA_DEAD"/>
    <property type="match status" value="1"/>
</dbReference>
<dbReference type="GO" id="GO:0031522">
    <property type="term" value="C:cell envelope Sec protein transport complex"/>
    <property type="evidence" value="ECO:0007669"/>
    <property type="project" value="TreeGrafter"/>
</dbReference>
<dbReference type="PRINTS" id="PR00906">
    <property type="entry name" value="SECA"/>
</dbReference>
<proteinExistence type="inferred from homology"/>
<comment type="subunit">
    <text evidence="10">Monomer and homodimer. Part of the essential Sec protein translocation apparatus which comprises SecA, SecYEG and auxiliary proteins SecDF. Other proteins may also be involved.</text>
</comment>
<sequence length="634" mass="69484">MATTDVIPFRRRAPRQSRSAEKMVPHIRGLTETLSDCSAKALIAEAGNLRSELLCGATVDSPEMIVAGVALACEAVRRSHGINLYDVQMLAAIQLAHGRIAQMHTGEGKTFVAITAAAYFALAGKGVHVMTPNSYLAERDCELAQPVLQQLGMTVGLTPEQGETDVKRMAYDCDVTYGTGHEFGFDYLRDQLTLRSESAAPLGASLLQQLRSSKPTARTTIQRGLVFAVVDEADSVMIDDAASPLVLSMAGTGPASDLDAHNAAFRLVEELQRDQHFAHDYTINHVTLTDTGRTRCYADDVDVPASVLLRPWTSYVEQALRAKYLFRRDVHYIIADDEVRIVDQSTGRIFEDRSWQDGLHQAIEVREQLPVTPEKESLAQISRQRFFRRYQTLCGMTGTAVGCEAEFAHVFRSKVAAIPLHRPSQRSHLPTRFFKTREAKLDAIVSETQRRHATGQPVLVGTQSITDSQDVATRLKTIGLEFRLLNGLQTAEEADIVALAGQKSAITISTNLAGRGTDISVADDVQQLGGLHVIIAECQLSDRMDRQLAGRCARQGQPGSVQTFVSAEDAVIVRFGAWLGVAIVREAGASDEAVSDFSRPLARLQKAAEKQQFQVRAQLLKQDIARDSLFGETT</sequence>
<dbReference type="SMART" id="SM00957">
    <property type="entry name" value="SecA_DEAD"/>
    <property type="match status" value="1"/>
</dbReference>
<dbReference type="PROSITE" id="PS51194">
    <property type="entry name" value="HELICASE_CTER"/>
    <property type="match status" value="1"/>
</dbReference>
<dbReference type="PANTHER" id="PTHR30612:SF0">
    <property type="entry name" value="CHLOROPLAST PROTEIN-TRANSPORTING ATPASE"/>
    <property type="match status" value="1"/>
</dbReference>
<keyword evidence="3 10" id="KW-0963">Cytoplasm</keyword>
<feature type="binding site" evidence="10">
    <location>
        <position position="88"/>
    </location>
    <ligand>
        <name>ATP</name>
        <dbReference type="ChEBI" id="CHEBI:30616"/>
    </ligand>
</feature>
<evidence type="ECO:0000256" key="1">
    <source>
        <dbReference type="ARBA" id="ARBA00022448"/>
    </source>
</evidence>
<dbReference type="SUPFAM" id="SSF81767">
    <property type="entry name" value="Pre-protein crosslinking domain of SecA"/>
    <property type="match status" value="1"/>
</dbReference>
<dbReference type="InterPro" id="IPR027417">
    <property type="entry name" value="P-loop_NTPase"/>
</dbReference>
<dbReference type="STRING" id="1891926.Fuma_00557"/>
<dbReference type="GO" id="GO:0005524">
    <property type="term" value="F:ATP binding"/>
    <property type="evidence" value="ECO:0007669"/>
    <property type="project" value="UniProtKB-UniRule"/>
</dbReference>
<dbReference type="InterPro" id="IPR036670">
    <property type="entry name" value="SecA_X-link_sf"/>
</dbReference>
<evidence type="ECO:0000259" key="14">
    <source>
        <dbReference type="PROSITE" id="PS51196"/>
    </source>
</evidence>
<dbReference type="InterPro" id="IPR011115">
    <property type="entry name" value="SecA_DEAD"/>
</dbReference>
<dbReference type="Proteomes" id="UP000187735">
    <property type="component" value="Chromosome"/>
</dbReference>
<dbReference type="CDD" id="cd17928">
    <property type="entry name" value="DEXDc_SecA"/>
    <property type="match status" value="1"/>
</dbReference>
<feature type="binding site" evidence="10">
    <location>
        <position position="518"/>
    </location>
    <ligand>
        <name>ATP</name>
        <dbReference type="ChEBI" id="CHEBI:30616"/>
    </ligand>
</feature>
<dbReference type="SMART" id="SM00958">
    <property type="entry name" value="SecA_PP_bind"/>
    <property type="match status" value="1"/>
</dbReference>
<evidence type="ECO:0000259" key="13">
    <source>
        <dbReference type="PROSITE" id="PS51194"/>
    </source>
</evidence>
<dbReference type="GO" id="GO:0017038">
    <property type="term" value="P:protein import"/>
    <property type="evidence" value="ECO:0007669"/>
    <property type="project" value="InterPro"/>
</dbReference>
<dbReference type="GO" id="GO:0008564">
    <property type="term" value="F:protein-exporting ATPase activity"/>
    <property type="evidence" value="ECO:0007669"/>
    <property type="project" value="UniProtKB-EC"/>
</dbReference>
<dbReference type="InterPro" id="IPR001650">
    <property type="entry name" value="Helicase_C-like"/>
</dbReference>
<dbReference type="GO" id="GO:0005829">
    <property type="term" value="C:cytosol"/>
    <property type="evidence" value="ECO:0007669"/>
    <property type="project" value="TreeGrafter"/>
</dbReference>
<dbReference type="OrthoDB" id="9805579at2"/>
<feature type="domain" description="Helicase ATP-binding" evidence="12">
    <location>
        <begin position="90"/>
        <end position="271"/>
    </location>
</feature>
<gene>
    <name evidence="10" type="primary">secA</name>
    <name evidence="15" type="ORF">Fuma_00557</name>
</gene>
<feature type="region of interest" description="Disordered" evidence="11">
    <location>
        <begin position="1"/>
        <end position="21"/>
    </location>
</feature>
<keyword evidence="6 10" id="KW-0653">Protein transport</keyword>
<dbReference type="EC" id="7.4.2.8" evidence="10"/>
<keyword evidence="1 10" id="KW-0813">Transport</keyword>
<dbReference type="GO" id="GO:0043952">
    <property type="term" value="P:protein transport by the Sec complex"/>
    <property type="evidence" value="ECO:0007669"/>
    <property type="project" value="TreeGrafter"/>
</dbReference>
<dbReference type="PROSITE" id="PS51196">
    <property type="entry name" value="SECA_MOTOR_DEAD"/>
    <property type="match status" value="1"/>
</dbReference>
<dbReference type="KEGG" id="fmr:Fuma_00557"/>
<evidence type="ECO:0000259" key="12">
    <source>
        <dbReference type="PROSITE" id="PS51192"/>
    </source>
</evidence>
<name>A0A1P8WA85_9PLAN</name>
<reference evidence="15 16" key="1">
    <citation type="journal article" date="2016" name="Front. Microbiol.">
        <title>Fuerstia marisgermanicae gen. nov., sp. nov., an Unusual Member of the Phylum Planctomycetes from the German Wadden Sea.</title>
        <authorList>
            <person name="Kohn T."/>
            <person name="Heuer A."/>
            <person name="Jogler M."/>
            <person name="Vollmers J."/>
            <person name="Boedeker C."/>
            <person name="Bunk B."/>
            <person name="Rast P."/>
            <person name="Borchert D."/>
            <person name="Glockner I."/>
            <person name="Freese H.M."/>
            <person name="Klenk H.P."/>
            <person name="Overmann J."/>
            <person name="Kaster A.K."/>
            <person name="Rohde M."/>
            <person name="Wiegand S."/>
            <person name="Jogler C."/>
        </authorList>
    </citation>
    <scope>NUCLEOTIDE SEQUENCE [LARGE SCALE GENOMIC DNA]</scope>
    <source>
        <strain evidence="15 16">NH11</strain>
    </source>
</reference>
<dbReference type="InterPro" id="IPR000185">
    <property type="entry name" value="SecA"/>
</dbReference>
<evidence type="ECO:0000256" key="11">
    <source>
        <dbReference type="SAM" id="MobiDB-lite"/>
    </source>
</evidence>
<dbReference type="FunFam" id="3.40.50.300:FF:000429">
    <property type="entry name" value="Preprotein translocase subunit SecA"/>
    <property type="match status" value="1"/>
</dbReference>
<dbReference type="CDD" id="cd18803">
    <property type="entry name" value="SF2_C_secA"/>
    <property type="match status" value="1"/>
</dbReference>